<accession>A0A2P5I0G4</accession>
<evidence type="ECO:0008006" key="3">
    <source>
        <dbReference type="Google" id="ProtNLM"/>
    </source>
</evidence>
<dbReference type="EMBL" id="MAVT02000418">
    <property type="protein sequence ID" value="POS76005.1"/>
    <property type="molecule type" value="Genomic_DNA"/>
</dbReference>
<name>A0A2P5I0G4_DIAHE</name>
<gene>
    <name evidence="1" type="ORF">DHEL01_v205607</name>
</gene>
<dbReference type="GO" id="GO:0008757">
    <property type="term" value="F:S-adenosylmethionine-dependent methyltransferase activity"/>
    <property type="evidence" value="ECO:0007669"/>
    <property type="project" value="UniProtKB-ARBA"/>
</dbReference>
<reference evidence="1" key="1">
    <citation type="submission" date="2017-09" db="EMBL/GenBank/DDBJ databases">
        <title>Polyketide synthases of a Diaporthe helianthi virulent isolate.</title>
        <authorList>
            <person name="Baroncelli R."/>
        </authorList>
    </citation>
    <scope>NUCLEOTIDE SEQUENCE [LARGE SCALE GENOMIC DNA]</scope>
    <source>
        <strain evidence="1">7/96</strain>
    </source>
</reference>
<keyword evidence="2" id="KW-1185">Reference proteome</keyword>
<proteinExistence type="predicted"/>
<sequence length="363" mass="40129">MAESHSSSLNPPSELSSTAIIDRFCCQYLQLEAHLDYPDGQLLKTPEVQDEIYERMFAGRSTSSKSARFQLRVLKELVKRIQDSIGENETDDFEVSDKLMDRLGELMFEPLMAEAVEAQRRCLVTYRISMVQPPENIDILENRSLLAAGGTTGLRTWEAALHLGQYLSINGHLVAGKRVLELGAGTGYLSILCAKLGAAHVTSSDGSEEVVEKLADSFILNGLQWDHSVSSSARLRPKLLKWGHALVGTEEPGWNGGHKVDLVIGADVTYDQKVIPFLVSTLSELVDLGPDTEILISATQRNADTLTVFRDSCAKACLQVKELAFSVKDQQDILERHGRPEVALTPFYSTHMPIRIFQITGSK</sequence>
<organism evidence="1 2">
    <name type="scientific">Diaporthe helianthi</name>
    <dbReference type="NCBI Taxonomy" id="158607"/>
    <lineage>
        <taxon>Eukaryota</taxon>
        <taxon>Fungi</taxon>
        <taxon>Dikarya</taxon>
        <taxon>Ascomycota</taxon>
        <taxon>Pezizomycotina</taxon>
        <taxon>Sordariomycetes</taxon>
        <taxon>Sordariomycetidae</taxon>
        <taxon>Diaporthales</taxon>
        <taxon>Diaporthaceae</taxon>
        <taxon>Diaporthe</taxon>
    </lineage>
</organism>
<dbReference type="FunCoup" id="A0A2P5I0G4">
    <property type="interactions" value="539"/>
</dbReference>
<dbReference type="InterPro" id="IPR029063">
    <property type="entry name" value="SAM-dependent_MTases_sf"/>
</dbReference>
<dbReference type="OrthoDB" id="194386at2759"/>
<evidence type="ECO:0000313" key="2">
    <source>
        <dbReference type="Proteomes" id="UP000094444"/>
    </source>
</evidence>
<dbReference type="InParanoid" id="A0A2P5I0G4"/>
<dbReference type="Proteomes" id="UP000094444">
    <property type="component" value="Unassembled WGS sequence"/>
</dbReference>
<dbReference type="PANTHER" id="PTHR14614:SF130">
    <property type="entry name" value="PROTEIN-LYSINE N-METHYLTRANSFERASE EEF2KMT"/>
    <property type="match status" value="1"/>
</dbReference>
<evidence type="ECO:0000313" key="1">
    <source>
        <dbReference type="EMBL" id="POS76005.1"/>
    </source>
</evidence>
<dbReference type="AlphaFoldDB" id="A0A2P5I0G4"/>
<dbReference type="SUPFAM" id="SSF53335">
    <property type="entry name" value="S-adenosyl-L-methionine-dependent methyltransferases"/>
    <property type="match status" value="1"/>
</dbReference>
<dbReference type="PANTHER" id="PTHR14614">
    <property type="entry name" value="HEPATOCELLULAR CARCINOMA-ASSOCIATED ANTIGEN"/>
    <property type="match status" value="1"/>
</dbReference>
<dbReference type="InterPro" id="IPR019410">
    <property type="entry name" value="Methyltransf_16"/>
</dbReference>
<dbReference type="Pfam" id="PF10294">
    <property type="entry name" value="Methyltransf_16"/>
    <property type="match status" value="1"/>
</dbReference>
<dbReference type="Gene3D" id="3.40.50.150">
    <property type="entry name" value="Vaccinia Virus protein VP39"/>
    <property type="match status" value="1"/>
</dbReference>
<dbReference type="GO" id="GO:0005737">
    <property type="term" value="C:cytoplasm"/>
    <property type="evidence" value="ECO:0007669"/>
    <property type="project" value="TreeGrafter"/>
</dbReference>
<dbReference type="STRING" id="158607.A0A2P5I0G4"/>
<comment type="caution">
    <text evidence="1">The sequence shown here is derived from an EMBL/GenBank/DDBJ whole genome shotgun (WGS) entry which is preliminary data.</text>
</comment>
<protein>
    <recommendedName>
        <fullName evidence="3">FAM86A protein</fullName>
    </recommendedName>
</protein>